<evidence type="ECO:0000256" key="1">
    <source>
        <dbReference type="ARBA" id="ARBA00023015"/>
    </source>
</evidence>
<dbReference type="Pfam" id="PF04967">
    <property type="entry name" value="HTH_10"/>
    <property type="match status" value="1"/>
</dbReference>
<organism evidence="5 6">
    <name type="scientific">Halolamina litorea</name>
    <dbReference type="NCBI Taxonomy" id="1515593"/>
    <lineage>
        <taxon>Archaea</taxon>
        <taxon>Methanobacteriati</taxon>
        <taxon>Methanobacteriota</taxon>
        <taxon>Stenosarchaea group</taxon>
        <taxon>Halobacteria</taxon>
        <taxon>Halobacteriales</taxon>
        <taxon>Haloferacaceae</taxon>
    </lineage>
</organism>
<keyword evidence="1" id="KW-0805">Transcription regulation</keyword>
<dbReference type="PANTHER" id="PTHR34236:SF1">
    <property type="entry name" value="DIMETHYL SULFOXIDE REDUCTASE TRANSCRIPTIONAL ACTIVATOR"/>
    <property type="match status" value="1"/>
</dbReference>
<evidence type="ECO:0000259" key="4">
    <source>
        <dbReference type="Pfam" id="PF24278"/>
    </source>
</evidence>
<dbReference type="Gene3D" id="1.10.10.10">
    <property type="entry name" value="Winged helix-like DNA-binding domain superfamily/Winged helix DNA-binding domain"/>
    <property type="match status" value="1"/>
</dbReference>
<keyword evidence="6" id="KW-1185">Reference proteome</keyword>
<dbReference type="InterPro" id="IPR056493">
    <property type="entry name" value="HVO_0513_N"/>
</dbReference>
<dbReference type="AlphaFoldDB" id="A0ABD6BVA1"/>
<dbReference type="Pfam" id="PF24278">
    <property type="entry name" value="HVO_0513_N"/>
    <property type="match status" value="1"/>
</dbReference>
<accession>A0ABD6BVA1</accession>
<name>A0ABD6BVA1_9EURY</name>
<feature type="domain" description="HVO-0513-like N-terminal" evidence="4">
    <location>
        <begin position="22"/>
        <end position="153"/>
    </location>
</feature>
<evidence type="ECO:0000256" key="2">
    <source>
        <dbReference type="ARBA" id="ARBA00023163"/>
    </source>
</evidence>
<gene>
    <name evidence="5" type="ORF">ACFSAU_13545</name>
</gene>
<dbReference type="InterPro" id="IPR007050">
    <property type="entry name" value="HTH_bacterioopsin"/>
</dbReference>
<proteinExistence type="predicted"/>
<dbReference type="InterPro" id="IPR036388">
    <property type="entry name" value="WH-like_DNA-bd_sf"/>
</dbReference>
<evidence type="ECO:0000313" key="5">
    <source>
        <dbReference type="EMBL" id="MFD1568515.1"/>
    </source>
</evidence>
<dbReference type="EMBL" id="JBHUCZ010000012">
    <property type="protein sequence ID" value="MFD1568515.1"/>
    <property type="molecule type" value="Genomic_DNA"/>
</dbReference>
<evidence type="ECO:0000259" key="3">
    <source>
        <dbReference type="Pfam" id="PF04967"/>
    </source>
</evidence>
<protein>
    <submittedName>
        <fullName evidence="5">Helix-turn-helix domain-containing protein</fullName>
    </submittedName>
</protein>
<evidence type="ECO:0000313" key="6">
    <source>
        <dbReference type="Proteomes" id="UP001597139"/>
    </source>
</evidence>
<reference evidence="5 6" key="1">
    <citation type="journal article" date="2019" name="Int. J. Syst. Evol. Microbiol.">
        <title>The Global Catalogue of Microorganisms (GCM) 10K type strain sequencing project: providing services to taxonomists for standard genome sequencing and annotation.</title>
        <authorList>
            <consortium name="The Broad Institute Genomics Platform"/>
            <consortium name="The Broad Institute Genome Sequencing Center for Infectious Disease"/>
            <person name="Wu L."/>
            <person name="Ma J."/>
        </authorList>
    </citation>
    <scope>NUCLEOTIDE SEQUENCE [LARGE SCALE GENOMIC DNA]</scope>
    <source>
        <strain evidence="5 6">CGMCC 1.12859</strain>
    </source>
</reference>
<dbReference type="PANTHER" id="PTHR34236">
    <property type="entry name" value="DIMETHYL SULFOXIDE REDUCTASE TRANSCRIPTIONAL ACTIVATOR"/>
    <property type="match status" value="1"/>
</dbReference>
<sequence>MTNETLRSATIVLSQRQQASIFDAVDRSDAVSLATTRYLGPSAGDYYVGLSEIDGDPGTVRALFESSEQVRQYAVEDAGDHSFVYAHYRDLDPVDDLISLLYRHDLVVDWPIVHRQRGDAAESRLRVVGTDSGIQRAAADLPASVEVTVEKLSTVAPASEAAFAGLTERQRSLLRHAVRVGYYDVPRGATHREIAEAFDVAPGTVSERLQRIERRVMEGYVRAFL</sequence>
<dbReference type="Proteomes" id="UP001597139">
    <property type="component" value="Unassembled WGS sequence"/>
</dbReference>
<dbReference type="RefSeq" id="WP_267648014.1">
    <property type="nucleotide sequence ID" value="NZ_JANHGR010000003.1"/>
</dbReference>
<keyword evidence="2" id="KW-0804">Transcription</keyword>
<feature type="domain" description="HTH bat-type" evidence="3">
    <location>
        <begin position="166"/>
        <end position="218"/>
    </location>
</feature>
<comment type="caution">
    <text evidence="5">The sequence shown here is derived from an EMBL/GenBank/DDBJ whole genome shotgun (WGS) entry which is preliminary data.</text>
</comment>